<evidence type="ECO:0000259" key="7">
    <source>
        <dbReference type="PROSITE" id="PS51910"/>
    </source>
</evidence>
<proteinExistence type="inferred from homology"/>
<dbReference type="FunFam" id="3.10.50.10:FF:000001">
    <property type="entry name" value="Chitinase 3-like 1"/>
    <property type="match status" value="1"/>
</dbReference>
<dbReference type="InterPro" id="IPR036508">
    <property type="entry name" value="Chitin-bd_dom_sf"/>
</dbReference>
<evidence type="ECO:0000256" key="5">
    <source>
        <dbReference type="ARBA" id="ARBA00023295"/>
    </source>
</evidence>
<dbReference type="SUPFAM" id="SSF51445">
    <property type="entry name" value="(Trans)glycosidases"/>
    <property type="match status" value="1"/>
</dbReference>
<gene>
    <name evidence="8" type="ORF">TCNE_LOCUS12819</name>
</gene>
<evidence type="ECO:0000256" key="4">
    <source>
        <dbReference type="ARBA" id="ARBA00023157"/>
    </source>
</evidence>
<comment type="similarity">
    <text evidence="1">Belongs to the glycosyl hydrolase 18 family. Chitinase class II subfamily.</text>
</comment>
<dbReference type="InterPro" id="IPR029070">
    <property type="entry name" value="Chitinase_insertion_sf"/>
</dbReference>
<dbReference type="GO" id="GO:0005576">
    <property type="term" value="C:extracellular region"/>
    <property type="evidence" value="ECO:0007669"/>
    <property type="project" value="InterPro"/>
</dbReference>
<dbReference type="PANTHER" id="PTHR11177">
    <property type="entry name" value="CHITINASE"/>
    <property type="match status" value="1"/>
</dbReference>
<dbReference type="Gene3D" id="2.170.140.10">
    <property type="entry name" value="Chitin binding domain"/>
    <property type="match status" value="1"/>
</dbReference>
<evidence type="ECO:0000256" key="2">
    <source>
        <dbReference type="ARBA" id="ARBA00022669"/>
    </source>
</evidence>
<dbReference type="SMART" id="SM00636">
    <property type="entry name" value="Glyco_18"/>
    <property type="match status" value="1"/>
</dbReference>
<keyword evidence="5 6" id="KW-0326">Glycosidase</keyword>
<accession>A0A183UWE9</accession>
<dbReference type="InterPro" id="IPR001579">
    <property type="entry name" value="Glyco_hydro_18_chit_AS"/>
</dbReference>
<dbReference type="InterPro" id="IPR001223">
    <property type="entry name" value="Glyco_hydro18_cat"/>
</dbReference>
<dbReference type="SMR" id="A0A183UWE9"/>
<keyword evidence="2" id="KW-0147">Chitin-binding</keyword>
<evidence type="ECO:0000256" key="3">
    <source>
        <dbReference type="ARBA" id="ARBA00022801"/>
    </source>
</evidence>
<keyword evidence="9" id="KW-1185">Reference proteome</keyword>
<dbReference type="PANTHER" id="PTHR11177:SF400">
    <property type="entry name" value="ENDOCHITINASE-RELATED"/>
    <property type="match status" value="1"/>
</dbReference>
<evidence type="ECO:0000256" key="6">
    <source>
        <dbReference type="RuleBase" id="RU000489"/>
    </source>
</evidence>
<evidence type="ECO:0000313" key="8">
    <source>
        <dbReference type="EMBL" id="VDM44140.1"/>
    </source>
</evidence>
<dbReference type="PROSITE" id="PS01095">
    <property type="entry name" value="GH18_1"/>
    <property type="match status" value="1"/>
</dbReference>
<reference evidence="10" key="1">
    <citation type="submission" date="2016-06" db="UniProtKB">
        <authorList>
            <consortium name="WormBaseParasite"/>
        </authorList>
    </citation>
    <scope>IDENTIFICATION</scope>
</reference>
<dbReference type="Gene3D" id="3.10.50.10">
    <property type="match status" value="1"/>
</dbReference>
<sequence>MSLSNRTATYAHVTSPTGPSTVQVDCALLVPIFDYSLLTNISREGEFLVGRGKFLPSNYVPGLCTHILYAFGWMNDDFTVRAYDPTDLASWSGGPGQYELVNDLKKTDPGLRTLLSIGGWTFGTTLFKSMSATKAGRSTFINSAIAFVRKHGFDGIDIDWEYPSGQPDIDNYSALMAELRAAAEAEASKSGLERLLTTAAVAAGKSNIINGYDIPKLAPYFDFILLMSYDFHGAWEDVTGINSPLYARSGEVGDQRTLNTDWAADYWASNGMPRSKIIVGIAAYGRGWTLTNPSDNGIGARGSGASKATQFVQTAGTAAYYEICEMLATGAQAVWESEQQVPYLVQGDQWFGYDNARSVTNKMQYIKSKGFGGAFVWTLDFDDFNGQCSNGGGVLYPLISLFAKELGGNVVPVNYFALFASFLLNTCPSDGFFPDPTACDRFYQCVSGTAYPFNCSSVDPKSGVCTFPDPAKCKM</sequence>
<protein>
    <submittedName>
        <fullName evidence="10">GH18 domain-containing protein</fullName>
    </submittedName>
</protein>
<dbReference type="InterPro" id="IPR017853">
    <property type="entry name" value="GH"/>
</dbReference>
<dbReference type="GO" id="GO:0006032">
    <property type="term" value="P:chitin catabolic process"/>
    <property type="evidence" value="ECO:0007669"/>
    <property type="project" value="TreeGrafter"/>
</dbReference>
<dbReference type="Gene3D" id="3.20.20.80">
    <property type="entry name" value="Glycosidases"/>
    <property type="match status" value="1"/>
</dbReference>
<dbReference type="AlphaFoldDB" id="A0A183UWE9"/>
<dbReference type="InterPro" id="IPR002557">
    <property type="entry name" value="Chitin-bd_dom"/>
</dbReference>
<dbReference type="PROSITE" id="PS51910">
    <property type="entry name" value="GH18_2"/>
    <property type="match status" value="1"/>
</dbReference>
<dbReference type="GO" id="GO:0004568">
    <property type="term" value="F:chitinase activity"/>
    <property type="evidence" value="ECO:0007669"/>
    <property type="project" value="TreeGrafter"/>
</dbReference>
<reference evidence="8 9" key="2">
    <citation type="submission" date="2018-11" db="EMBL/GenBank/DDBJ databases">
        <authorList>
            <consortium name="Pathogen Informatics"/>
        </authorList>
    </citation>
    <scope>NUCLEOTIDE SEQUENCE [LARGE SCALE GENOMIC DNA]</scope>
</reference>
<dbReference type="SUPFAM" id="SSF57625">
    <property type="entry name" value="Invertebrate chitin-binding proteins"/>
    <property type="match status" value="1"/>
</dbReference>
<dbReference type="SMART" id="SM00494">
    <property type="entry name" value="ChtBD2"/>
    <property type="match status" value="1"/>
</dbReference>
<dbReference type="InterPro" id="IPR011583">
    <property type="entry name" value="Chitinase_II/V-like_cat"/>
</dbReference>
<dbReference type="Pfam" id="PF00704">
    <property type="entry name" value="Glyco_hydro_18"/>
    <property type="match status" value="1"/>
</dbReference>
<evidence type="ECO:0000313" key="10">
    <source>
        <dbReference type="WBParaSite" id="TCNE_0001281901-mRNA-1"/>
    </source>
</evidence>
<dbReference type="GO" id="GO:0008061">
    <property type="term" value="F:chitin binding"/>
    <property type="evidence" value="ECO:0007669"/>
    <property type="project" value="UniProtKB-KW"/>
</dbReference>
<dbReference type="EMBL" id="UYWY01021441">
    <property type="protein sequence ID" value="VDM44140.1"/>
    <property type="molecule type" value="Genomic_DNA"/>
</dbReference>
<organism evidence="9 10">
    <name type="scientific">Toxocara canis</name>
    <name type="common">Canine roundworm</name>
    <dbReference type="NCBI Taxonomy" id="6265"/>
    <lineage>
        <taxon>Eukaryota</taxon>
        <taxon>Metazoa</taxon>
        <taxon>Ecdysozoa</taxon>
        <taxon>Nematoda</taxon>
        <taxon>Chromadorea</taxon>
        <taxon>Rhabditida</taxon>
        <taxon>Spirurina</taxon>
        <taxon>Ascaridomorpha</taxon>
        <taxon>Ascaridoidea</taxon>
        <taxon>Toxocaridae</taxon>
        <taxon>Toxocara</taxon>
    </lineage>
</organism>
<evidence type="ECO:0000256" key="1">
    <source>
        <dbReference type="ARBA" id="ARBA00009121"/>
    </source>
</evidence>
<name>A0A183UWE9_TOXCA</name>
<dbReference type="GO" id="GO:0005975">
    <property type="term" value="P:carbohydrate metabolic process"/>
    <property type="evidence" value="ECO:0007669"/>
    <property type="project" value="InterPro"/>
</dbReference>
<dbReference type="InterPro" id="IPR050314">
    <property type="entry name" value="Glycosyl_Hydrlase_18"/>
</dbReference>
<evidence type="ECO:0000313" key="9">
    <source>
        <dbReference type="Proteomes" id="UP000050794"/>
    </source>
</evidence>
<dbReference type="SUPFAM" id="SSF54556">
    <property type="entry name" value="Chitinase insertion domain"/>
    <property type="match status" value="1"/>
</dbReference>
<keyword evidence="3 6" id="KW-0378">Hydrolase</keyword>
<feature type="domain" description="GH18" evidence="7">
    <location>
        <begin position="42"/>
        <end position="409"/>
    </location>
</feature>
<dbReference type="Pfam" id="PF01607">
    <property type="entry name" value="CBM_14"/>
    <property type="match status" value="1"/>
</dbReference>
<dbReference type="Proteomes" id="UP000050794">
    <property type="component" value="Unassembled WGS sequence"/>
</dbReference>
<keyword evidence="4" id="KW-1015">Disulfide bond</keyword>
<dbReference type="WBParaSite" id="TCNE_0001281901-mRNA-1">
    <property type="protein sequence ID" value="TCNE_0001281901-mRNA-1"/>
    <property type="gene ID" value="TCNE_0001281901"/>
</dbReference>